<name>A0ACC1LF58_9FUNG</name>
<dbReference type="EMBL" id="JANBUP010001267">
    <property type="protein sequence ID" value="KAJ2806956.1"/>
    <property type="molecule type" value="Genomic_DNA"/>
</dbReference>
<dbReference type="EC" id="1.2.1.88" evidence="1"/>
<dbReference type="Proteomes" id="UP001140096">
    <property type="component" value="Unassembled WGS sequence"/>
</dbReference>
<sequence>MAAVEELGSKTHHIPLVINGKEVRTGDVQKQLNPGNKSQVLCTYENAGPKEVDAAIEGALAAKSKWEAMPIYDRQAIFLRAADLLATKYRYKLMAASMLGQGKNIWQAEIDAATEAVDFLRFNVKYSAEIYAQQPPLNAPGIWNRVEYRPLEGFVYAVSPFNFTAIGVNLAAAPALMGNTVLWKPSNSAVLSNYVAYDIMREAGVPDGVMQFVPGDAVAMTKQVFEHPEFASLHFTGSTHVFKNMWRQIAENIDRYKSYPRIVGETGGKNYHLVHSSANMDNAVNGTIRGAFEFQGQKCSACSRLYVPKSMWSEFREKLVAGTESIKMGPITDPANFMGPVINQAAYDKITGYIEVARSSGDCEIIAGGKYSDKDGYYIRPTIVLTSDPYCRLMKEEIFGPVLTVYVYDDAEFDSTIDTISKTTPYGLTGAVFAEDRMAAVHASTRLLHTAGNFYINDKCTGAVVGQQPFGGSRASGTNDKPGSPSLLQRFVSPRSIKENMIPISGFTYPSNQ</sequence>
<reference evidence="1" key="1">
    <citation type="submission" date="2022-07" db="EMBL/GenBank/DDBJ databases">
        <title>Phylogenomic reconstructions and comparative analyses of Kickxellomycotina fungi.</title>
        <authorList>
            <person name="Reynolds N.K."/>
            <person name="Stajich J.E."/>
            <person name="Barry K."/>
            <person name="Grigoriev I.V."/>
            <person name="Crous P."/>
            <person name="Smith M.E."/>
        </authorList>
    </citation>
    <scope>NUCLEOTIDE SEQUENCE</scope>
    <source>
        <strain evidence="1">CBS 102833</strain>
    </source>
</reference>
<organism evidence="1 2">
    <name type="scientific">Coemansia furcata</name>
    <dbReference type="NCBI Taxonomy" id="417177"/>
    <lineage>
        <taxon>Eukaryota</taxon>
        <taxon>Fungi</taxon>
        <taxon>Fungi incertae sedis</taxon>
        <taxon>Zoopagomycota</taxon>
        <taxon>Kickxellomycotina</taxon>
        <taxon>Kickxellomycetes</taxon>
        <taxon>Kickxellales</taxon>
        <taxon>Kickxellaceae</taxon>
        <taxon>Coemansia</taxon>
    </lineage>
</organism>
<accession>A0ACC1LF58</accession>
<keyword evidence="1" id="KW-0560">Oxidoreductase</keyword>
<gene>
    <name evidence="1" type="primary">PUT2_2</name>
    <name evidence="1" type="ORF">H4S07_003685</name>
</gene>
<protein>
    <submittedName>
        <fullName evidence="1">1-pyrroline-5-carboxylate dehydrogenase</fullName>
        <ecNumber evidence="1">1.2.1.88</ecNumber>
    </submittedName>
</protein>
<comment type="caution">
    <text evidence="1">The sequence shown here is derived from an EMBL/GenBank/DDBJ whole genome shotgun (WGS) entry which is preliminary data.</text>
</comment>
<evidence type="ECO:0000313" key="1">
    <source>
        <dbReference type="EMBL" id="KAJ2806956.1"/>
    </source>
</evidence>
<proteinExistence type="predicted"/>
<evidence type="ECO:0000313" key="2">
    <source>
        <dbReference type="Proteomes" id="UP001140096"/>
    </source>
</evidence>
<keyword evidence="2" id="KW-1185">Reference proteome</keyword>